<feature type="region of interest" description="Disordered" evidence="2">
    <location>
        <begin position="253"/>
        <end position="277"/>
    </location>
</feature>
<dbReference type="GO" id="GO:0032040">
    <property type="term" value="C:small-subunit processome"/>
    <property type="evidence" value="ECO:0007669"/>
    <property type="project" value="TreeGrafter"/>
</dbReference>
<name>A0AAD8LL96_BABGI</name>
<evidence type="ECO:0000259" key="3">
    <source>
        <dbReference type="Pfam" id="PF03914"/>
    </source>
</evidence>
<dbReference type="PANTHER" id="PTHR12455:SF0">
    <property type="entry name" value="NUCLEOLAR COMPLEX PROTEIN 4 HOMOLOG"/>
    <property type="match status" value="1"/>
</dbReference>
<evidence type="ECO:0000313" key="5">
    <source>
        <dbReference type="Proteomes" id="UP001230268"/>
    </source>
</evidence>
<dbReference type="PANTHER" id="PTHR12455">
    <property type="entry name" value="NUCLEOLAR COMPLEX PROTEIN 4"/>
    <property type="match status" value="1"/>
</dbReference>
<evidence type="ECO:0000256" key="2">
    <source>
        <dbReference type="SAM" id="MobiDB-lite"/>
    </source>
</evidence>
<dbReference type="EMBL" id="JAVEPI010000002">
    <property type="protein sequence ID" value="KAK1443623.1"/>
    <property type="molecule type" value="Genomic_DNA"/>
</dbReference>
<comment type="caution">
    <text evidence="4">The sequence shown here is derived from an EMBL/GenBank/DDBJ whole genome shotgun (WGS) entry which is preliminary data.</text>
</comment>
<dbReference type="AlphaFoldDB" id="A0AAD8LL96"/>
<dbReference type="GO" id="GO:0030692">
    <property type="term" value="C:Noc4p-Nop14p complex"/>
    <property type="evidence" value="ECO:0007669"/>
    <property type="project" value="TreeGrafter"/>
</dbReference>
<sequence length="582" mass="66336">MKSHKKVKRPQVSLESCTSALEALERAKKAEDIEQNVDFLIEHIFIIKANVACPFDRQFFIDSAKARKDSVKSTSKEQDQGKELRHLCLNFIRVITALALNEKYMRQLIPRLIAIIRLEASLIKVLKSECKSDSTVYPSFPASVLELLIGIVLYTEGYDEDVLDDLLSQYLLSSAEWTYNSYVVLDQIKKNFDTSTNAVYVNKKLPDYVFLQRFISMLFRMPPPPQKTGSGQAAILKSTAKQGLMEEDLDSGSDIEYDEETGDETSDSDGESAYSDDQTEFFVDDERNSCSYARLYSTVWHNTVFGRIPLTGEPLYKVLNHMPDNILPYSSNPTAYVNWLMNHLNGKEPILSVLSLRSIFVLIVKHRLGEVDGLRAKNAETQPISAFYDRLYEHLTEYLIASKFGSGLLQLLCASLQSTMLPSLLVARFIKKLVRTACFTRSAESTILLTIAINLLKRHNQTCLKMVHMDHVEGEKQGISDGDYCIPARTDVDFAGDENKRLFLWELELLINHFNERTAKVASTFYSHLRKKRCMLLKAEDIIGCDAREHLRQELTKAKREDNNTFRKTLQTTTDLAKQIIL</sequence>
<dbReference type="Pfam" id="PF03914">
    <property type="entry name" value="CBF"/>
    <property type="match status" value="1"/>
</dbReference>
<comment type="similarity">
    <text evidence="1">Belongs to the CBF/MAK21 family.</text>
</comment>
<dbReference type="Proteomes" id="UP001230268">
    <property type="component" value="Unassembled WGS sequence"/>
</dbReference>
<organism evidence="4 5">
    <name type="scientific">Babesia gibsoni</name>
    <dbReference type="NCBI Taxonomy" id="33632"/>
    <lineage>
        <taxon>Eukaryota</taxon>
        <taxon>Sar</taxon>
        <taxon>Alveolata</taxon>
        <taxon>Apicomplexa</taxon>
        <taxon>Aconoidasida</taxon>
        <taxon>Piroplasmida</taxon>
        <taxon>Babesiidae</taxon>
        <taxon>Babesia</taxon>
    </lineage>
</organism>
<feature type="domain" description="CCAAT-binding factor" evidence="3">
    <location>
        <begin position="352"/>
        <end position="522"/>
    </location>
</feature>
<accession>A0AAD8LL96</accession>
<keyword evidence="5" id="KW-1185">Reference proteome</keyword>
<feature type="compositionally biased region" description="Acidic residues" evidence="2">
    <location>
        <begin position="253"/>
        <end position="270"/>
    </location>
</feature>
<dbReference type="InterPro" id="IPR027193">
    <property type="entry name" value="Noc4"/>
</dbReference>
<dbReference type="GO" id="GO:0042254">
    <property type="term" value="P:ribosome biogenesis"/>
    <property type="evidence" value="ECO:0007669"/>
    <property type="project" value="InterPro"/>
</dbReference>
<evidence type="ECO:0000256" key="1">
    <source>
        <dbReference type="ARBA" id="ARBA00007797"/>
    </source>
</evidence>
<dbReference type="InterPro" id="IPR005612">
    <property type="entry name" value="CCAAT-binding_factor"/>
</dbReference>
<evidence type="ECO:0000313" key="4">
    <source>
        <dbReference type="EMBL" id="KAK1443623.1"/>
    </source>
</evidence>
<protein>
    <submittedName>
        <fullName evidence="4">Nucleolar complex protein 4 like protein</fullName>
    </submittedName>
</protein>
<gene>
    <name evidence="4" type="ORF">BgAZ_204990</name>
</gene>
<reference evidence="4" key="1">
    <citation type="submission" date="2023-08" db="EMBL/GenBank/DDBJ databases">
        <title>Draft sequence of the Babesia gibsoni genome.</title>
        <authorList>
            <person name="Yamagishi J.Y."/>
            <person name="Xuan X.X."/>
        </authorList>
    </citation>
    <scope>NUCLEOTIDE SEQUENCE</scope>
    <source>
        <strain evidence="4">Azabu</strain>
    </source>
</reference>
<proteinExistence type="inferred from homology"/>